<evidence type="ECO:0000313" key="1">
    <source>
        <dbReference type="EMBL" id="KRG76819.1"/>
    </source>
</evidence>
<dbReference type="Proteomes" id="UP000050956">
    <property type="component" value="Unassembled WGS sequence"/>
</dbReference>
<evidence type="ECO:0008006" key="3">
    <source>
        <dbReference type="Google" id="ProtNLM"/>
    </source>
</evidence>
<accession>A0A0R0DH94</accession>
<dbReference type="PATRIC" id="fig|336566.3.peg.1189"/>
<proteinExistence type="predicted"/>
<dbReference type="EMBL" id="LDJM01000021">
    <property type="protein sequence ID" value="KRG76819.1"/>
    <property type="molecule type" value="Genomic_DNA"/>
</dbReference>
<name>A0A0R0DH94_9GAMM</name>
<dbReference type="RefSeq" id="WP_057637945.1">
    <property type="nucleotide sequence ID" value="NZ_LDJM01000021.1"/>
</dbReference>
<dbReference type="PROSITE" id="PS51257">
    <property type="entry name" value="PROKAR_LIPOPROTEIN"/>
    <property type="match status" value="1"/>
</dbReference>
<evidence type="ECO:0000313" key="2">
    <source>
        <dbReference type="Proteomes" id="UP000050956"/>
    </source>
</evidence>
<protein>
    <recommendedName>
        <fullName evidence="3">Lipoprotein</fullName>
    </recommendedName>
</protein>
<sequence>MIMRKLAVGMLLVLLGMVGCASVPVSTVLRLSSLSPAALAQADPAQVRVRMALPHGVELDVAGARLNLDVSTGGYSQREALPLVLINKETDTRSTGIFRSDMPVVVYQLRLDEVGQQSLRRLRQELMRPGNKTIAMSVDAPFSGLPIGTREVTFWVDTKLSLGDAWMPLIDGARVKVNWF</sequence>
<reference evidence="1 2" key="1">
    <citation type="submission" date="2015-05" db="EMBL/GenBank/DDBJ databases">
        <title>Genome sequencing and analysis of members of genus Stenotrophomonas.</title>
        <authorList>
            <person name="Patil P.P."/>
            <person name="Midha S."/>
            <person name="Patil P.B."/>
        </authorList>
    </citation>
    <scope>NUCLEOTIDE SEQUENCE [LARGE SCALE GENOMIC DNA]</scope>
    <source>
        <strain evidence="1 2">DSM 24757</strain>
    </source>
</reference>
<comment type="caution">
    <text evidence="1">The sequence shown here is derived from an EMBL/GenBank/DDBJ whole genome shotgun (WGS) entry which is preliminary data.</text>
</comment>
<organism evidence="1 2">
    <name type="scientific">Stenotrophomonas ginsengisoli</name>
    <dbReference type="NCBI Taxonomy" id="336566"/>
    <lineage>
        <taxon>Bacteria</taxon>
        <taxon>Pseudomonadati</taxon>
        <taxon>Pseudomonadota</taxon>
        <taxon>Gammaproteobacteria</taxon>
        <taxon>Lysobacterales</taxon>
        <taxon>Lysobacteraceae</taxon>
        <taxon>Stenotrophomonas</taxon>
    </lineage>
</organism>
<dbReference type="AlphaFoldDB" id="A0A0R0DH94"/>
<dbReference type="OrthoDB" id="6038065at2"/>
<gene>
    <name evidence="1" type="ORF">ABB30_08895</name>
</gene>
<keyword evidence="2" id="KW-1185">Reference proteome</keyword>